<reference evidence="5 6" key="1">
    <citation type="submission" date="2016-06" db="EMBL/GenBank/DDBJ databases">
        <title>Evolution of pathogenesis and genome organization in the Tremellales.</title>
        <authorList>
            <person name="Cuomo C."/>
            <person name="Litvintseva A."/>
            <person name="Heitman J."/>
            <person name="Chen Y."/>
            <person name="Sun S."/>
            <person name="Springer D."/>
            <person name="Dromer F."/>
            <person name="Young S."/>
            <person name="Zeng Q."/>
            <person name="Chapman S."/>
            <person name="Gujja S."/>
            <person name="Saif S."/>
            <person name="Birren B."/>
        </authorList>
    </citation>
    <scope>NUCLEOTIDE SEQUENCE [LARGE SCALE GENOMIC DNA]</scope>
    <source>
        <strain evidence="5 6">CBS 6039</strain>
    </source>
</reference>
<dbReference type="InterPro" id="IPR016181">
    <property type="entry name" value="Acyl_CoA_acyltransferase"/>
</dbReference>
<sequence>MSIQIIPATRDDVPELLGLIRELAIYEKAEHEVKATPELMTKAVFDDKYAECLIARKLPKDGAAGRGEAIGMALYFFTYSTWLAAPGLYLEDLYVKPSERNLGLGKRLFGELGVIAKEKGCQRMEWRVLKAGFHCSSPKSVRADQRVQWNEPSIAFYTQCLKADPQSEWEGMRIEGDEKIQKLIDDFQKP</sequence>
<keyword evidence="6" id="KW-1185">Reference proteome</keyword>
<dbReference type="OrthoDB" id="7305308at2759"/>
<dbReference type="PANTHER" id="PTHR10545">
    <property type="entry name" value="DIAMINE N-ACETYLTRANSFERASE"/>
    <property type="match status" value="1"/>
</dbReference>
<dbReference type="Pfam" id="PF00583">
    <property type="entry name" value="Acetyltransf_1"/>
    <property type="match status" value="1"/>
</dbReference>
<dbReference type="GeneID" id="30151519"/>
<evidence type="ECO:0000313" key="5">
    <source>
        <dbReference type="EMBL" id="ODN84211.1"/>
    </source>
</evidence>
<dbReference type="FunFam" id="3.40.630.30:FF:000064">
    <property type="entry name" value="GNAT family acetyltransferase"/>
    <property type="match status" value="1"/>
</dbReference>
<evidence type="ECO:0000313" key="6">
    <source>
        <dbReference type="Proteomes" id="UP000094065"/>
    </source>
</evidence>
<comment type="caution">
    <text evidence="5">The sequence shown here is derived from an EMBL/GenBank/DDBJ whole genome shotgun (WGS) entry which is preliminary data.</text>
</comment>
<dbReference type="PROSITE" id="PS51186">
    <property type="entry name" value="GNAT"/>
    <property type="match status" value="1"/>
</dbReference>
<evidence type="ECO:0000259" key="4">
    <source>
        <dbReference type="PROSITE" id="PS51186"/>
    </source>
</evidence>
<protein>
    <recommendedName>
        <fullName evidence="4">N-acetyltransferase domain-containing protein</fullName>
    </recommendedName>
</protein>
<accession>A0A1E3I8T9</accession>
<comment type="similarity">
    <text evidence="1">Belongs to the acetyltransferase family.</text>
</comment>
<dbReference type="GO" id="GO:0008080">
    <property type="term" value="F:N-acetyltransferase activity"/>
    <property type="evidence" value="ECO:0007669"/>
    <property type="project" value="TreeGrafter"/>
</dbReference>
<dbReference type="InterPro" id="IPR051016">
    <property type="entry name" value="Diverse_Substrate_AcTransf"/>
</dbReference>
<proteinExistence type="inferred from homology"/>
<dbReference type="EMBL" id="AWGJ01000001">
    <property type="protein sequence ID" value="ODN84211.1"/>
    <property type="molecule type" value="Genomic_DNA"/>
</dbReference>
<dbReference type="Gene3D" id="3.40.630.30">
    <property type="match status" value="1"/>
</dbReference>
<dbReference type="Proteomes" id="UP000094065">
    <property type="component" value="Unassembled WGS sequence"/>
</dbReference>
<evidence type="ECO:0000256" key="3">
    <source>
        <dbReference type="ARBA" id="ARBA00023315"/>
    </source>
</evidence>
<dbReference type="STRING" id="1295533.A0A1E3I8T9"/>
<evidence type="ECO:0000256" key="1">
    <source>
        <dbReference type="ARBA" id="ARBA00008694"/>
    </source>
</evidence>
<organism evidence="5 6">
    <name type="scientific">Cryptococcus amylolentus CBS 6039</name>
    <dbReference type="NCBI Taxonomy" id="1295533"/>
    <lineage>
        <taxon>Eukaryota</taxon>
        <taxon>Fungi</taxon>
        <taxon>Dikarya</taxon>
        <taxon>Basidiomycota</taxon>
        <taxon>Agaricomycotina</taxon>
        <taxon>Tremellomycetes</taxon>
        <taxon>Tremellales</taxon>
        <taxon>Cryptococcaceae</taxon>
        <taxon>Cryptococcus</taxon>
    </lineage>
</organism>
<dbReference type="PANTHER" id="PTHR10545:SF29">
    <property type="entry name" value="GH14572P-RELATED"/>
    <property type="match status" value="1"/>
</dbReference>
<keyword evidence="2" id="KW-0808">Transferase</keyword>
<feature type="domain" description="N-acetyltransferase" evidence="4">
    <location>
        <begin position="3"/>
        <end position="190"/>
    </location>
</feature>
<keyword evidence="3" id="KW-0012">Acyltransferase</keyword>
<dbReference type="AlphaFoldDB" id="A0A1E3I8T9"/>
<dbReference type="SUPFAM" id="SSF55729">
    <property type="entry name" value="Acyl-CoA N-acyltransferases (Nat)"/>
    <property type="match status" value="1"/>
</dbReference>
<dbReference type="CDD" id="cd04301">
    <property type="entry name" value="NAT_SF"/>
    <property type="match status" value="1"/>
</dbReference>
<evidence type="ECO:0000256" key="2">
    <source>
        <dbReference type="ARBA" id="ARBA00022679"/>
    </source>
</evidence>
<dbReference type="InterPro" id="IPR000182">
    <property type="entry name" value="GNAT_dom"/>
</dbReference>
<gene>
    <name evidence="5" type="ORF">L202_00210</name>
</gene>
<dbReference type="RefSeq" id="XP_018998014.1">
    <property type="nucleotide sequence ID" value="XM_019133309.1"/>
</dbReference>
<name>A0A1E3I8T9_9TREE</name>